<sequence>MVAKVIGLLVAAIPAVELGKLHYRRLERDGMRKDLRWWIIELGHQDRKIFRRAPDIEVFTDPLDLS</sequence>
<organism evidence="1 2">
    <name type="scientific">Portunus trituberculatus</name>
    <name type="common">Swimming crab</name>
    <name type="synonym">Neptunus trituberculatus</name>
    <dbReference type="NCBI Taxonomy" id="210409"/>
    <lineage>
        <taxon>Eukaryota</taxon>
        <taxon>Metazoa</taxon>
        <taxon>Ecdysozoa</taxon>
        <taxon>Arthropoda</taxon>
        <taxon>Crustacea</taxon>
        <taxon>Multicrustacea</taxon>
        <taxon>Malacostraca</taxon>
        <taxon>Eumalacostraca</taxon>
        <taxon>Eucarida</taxon>
        <taxon>Decapoda</taxon>
        <taxon>Pleocyemata</taxon>
        <taxon>Brachyura</taxon>
        <taxon>Eubrachyura</taxon>
        <taxon>Portunoidea</taxon>
        <taxon>Portunidae</taxon>
        <taxon>Portuninae</taxon>
        <taxon>Portunus</taxon>
    </lineage>
</organism>
<dbReference type="EMBL" id="VSRR010016185">
    <property type="protein sequence ID" value="MPC59019.1"/>
    <property type="molecule type" value="Genomic_DNA"/>
</dbReference>
<dbReference type="AlphaFoldDB" id="A0A5B7GN39"/>
<comment type="caution">
    <text evidence="1">The sequence shown here is derived from an EMBL/GenBank/DDBJ whole genome shotgun (WGS) entry which is preliminary data.</text>
</comment>
<accession>A0A5B7GN39</accession>
<dbReference type="Proteomes" id="UP000324222">
    <property type="component" value="Unassembled WGS sequence"/>
</dbReference>
<protein>
    <submittedName>
        <fullName evidence="1">Uncharacterized protein</fullName>
    </submittedName>
</protein>
<evidence type="ECO:0000313" key="1">
    <source>
        <dbReference type="EMBL" id="MPC59019.1"/>
    </source>
</evidence>
<proteinExistence type="predicted"/>
<gene>
    <name evidence="1" type="ORF">E2C01_053034</name>
</gene>
<name>A0A5B7GN39_PORTR</name>
<keyword evidence="2" id="KW-1185">Reference proteome</keyword>
<reference evidence="1 2" key="1">
    <citation type="submission" date="2019-05" db="EMBL/GenBank/DDBJ databases">
        <title>Another draft genome of Portunus trituberculatus and its Hox gene families provides insights of decapod evolution.</title>
        <authorList>
            <person name="Jeong J.-H."/>
            <person name="Song I."/>
            <person name="Kim S."/>
            <person name="Choi T."/>
            <person name="Kim D."/>
            <person name="Ryu S."/>
            <person name="Kim W."/>
        </authorList>
    </citation>
    <scope>NUCLEOTIDE SEQUENCE [LARGE SCALE GENOMIC DNA]</scope>
    <source>
        <tissue evidence="1">Muscle</tissue>
    </source>
</reference>
<evidence type="ECO:0000313" key="2">
    <source>
        <dbReference type="Proteomes" id="UP000324222"/>
    </source>
</evidence>